<evidence type="ECO:0000256" key="7">
    <source>
        <dbReference type="ARBA" id="ARBA00022989"/>
    </source>
</evidence>
<evidence type="ECO:0000313" key="14">
    <source>
        <dbReference type="Proteomes" id="UP000095039"/>
    </source>
</evidence>
<dbReference type="PANTHER" id="PTHR30425">
    <property type="entry name" value="PHOSPHATE TRANSPORT SYSTEM PERMEASE PROTEIN PST"/>
    <property type="match status" value="1"/>
</dbReference>
<comment type="caution">
    <text evidence="13">The sequence shown here is derived from an EMBL/GenBank/DDBJ whole genome shotgun (WGS) entry which is preliminary data.</text>
</comment>
<dbReference type="InterPro" id="IPR011864">
    <property type="entry name" value="Phosphate_PstC"/>
</dbReference>
<keyword evidence="14" id="KW-1185">Reference proteome</keyword>
<dbReference type="GO" id="GO:0005315">
    <property type="term" value="F:phosphate transmembrane transporter activity"/>
    <property type="evidence" value="ECO:0007669"/>
    <property type="project" value="InterPro"/>
</dbReference>
<feature type="transmembrane region" description="Helical" evidence="9">
    <location>
        <begin position="88"/>
        <end position="121"/>
    </location>
</feature>
<dbReference type="InterPro" id="IPR000515">
    <property type="entry name" value="MetI-like"/>
</dbReference>
<dbReference type="InterPro" id="IPR035906">
    <property type="entry name" value="MetI-like_sf"/>
</dbReference>
<comment type="similarity">
    <text evidence="2 10">Belongs to the binding-protein-dependent transport system permease family. CysTW subfamily.</text>
</comment>
<reference evidence="13 14" key="1">
    <citation type="journal article" date="2012" name="Science">
        <title>Ecological populations of bacteria act as socially cohesive units of antibiotic production and resistance.</title>
        <authorList>
            <person name="Cordero O.X."/>
            <person name="Wildschutte H."/>
            <person name="Kirkup B."/>
            <person name="Proehl S."/>
            <person name="Ngo L."/>
            <person name="Hussain F."/>
            <person name="Le Roux F."/>
            <person name="Mincer T."/>
            <person name="Polz M.F."/>
        </authorList>
    </citation>
    <scope>NUCLEOTIDE SEQUENCE [LARGE SCALE GENOMIC DNA]</scope>
    <source>
        <strain evidence="13 14">FF-454</strain>
    </source>
</reference>
<evidence type="ECO:0000256" key="8">
    <source>
        <dbReference type="ARBA" id="ARBA00023136"/>
    </source>
</evidence>
<dbReference type="Proteomes" id="UP000095039">
    <property type="component" value="Unassembled WGS sequence"/>
</dbReference>
<feature type="transmembrane region" description="Helical" evidence="9">
    <location>
        <begin position="133"/>
        <end position="156"/>
    </location>
</feature>
<proteinExistence type="inferred from homology"/>
<evidence type="ECO:0000259" key="12">
    <source>
        <dbReference type="PROSITE" id="PS50928"/>
    </source>
</evidence>
<dbReference type="SUPFAM" id="SSF161098">
    <property type="entry name" value="MetI-like"/>
    <property type="match status" value="1"/>
</dbReference>
<feature type="transmembrane region" description="Helical" evidence="9">
    <location>
        <begin position="282"/>
        <end position="304"/>
    </location>
</feature>
<dbReference type="Pfam" id="PF00528">
    <property type="entry name" value="BPD_transp_1"/>
    <property type="match status" value="1"/>
</dbReference>
<evidence type="ECO:0000256" key="4">
    <source>
        <dbReference type="ARBA" id="ARBA00022475"/>
    </source>
</evidence>
<evidence type="ECO:0000256" key="5">
    <source>
        <dbReference type="ARBA" id="ARBA00022592"/>
    </source>
</evidence>
<evidence type="ECO:0000256" key="2">
    <source>
        <dbReference type="ARBA" id="ARBA00007069"/>
    </source>
</evidence>
<gene>
    <name evidence="13" type="ORF">A1OK_14635</name>
</gene>
<feature type="transmembrane region" description="Helical" evidence="9">
    <location>
        <begin position="168"/>
        <end position="186"/>
    </location>
</feature>
<dbReference type="GO" id="GO:0006817">
    <property type="term" value="P:phosphate ion transport"/>
    <property type="evidence" value="ECO:0007669"/>
    <property type="project" value="UniProtKB-KW"/>
</dbReference>
<evidence type="ECO:0000313" key="13">
    <source>
        <dbReference type="EMBL" id="OEE59275.1"/>
    </source>
</evidence>
<dbReference type="CDD" id="cd06261">
    <property type="entry name" value="TM_PBP2"/>
    <property type="match status" value="1"/>
</dbReference>
<dbReference type="EMBL" id="AJWN02000089">
    <property type="protein sequence ID" value="OEE59275.1"/>
    <property type="molecule type" value="Genomic_DNA"/>
</dbReference>
<evidence type="ECO:0000256" key="11">
    <source>
        <dbReference type="SAM" id="MobiDB-lite"/>
    </source>
</evidence>
<name>A0A1E5C192_9GAMM</name>
<dbReference type="NCBIfam" id="TIGR02138">
    <property type="entry name" value="phosphate_pstC"/>
    <property type="match status" value="1"/>
</dbReference>
<evidence type="ECO:0000256" key="9">
    <source>
        <dbReference type="RuleBase" id="RU363032"/>
    </source>
</evidence>
<keyword evidence="8 9" id="KW-0472">Membrane</keyword>
<feature type="domain" description="ABC transmembrane type-1" evidence="12">
    <location>
        <begin position="92"/>
        <end position="301"/>
    </location>
</feature>
<comment type="function">
    <text evidence="10">Part of the binding-protein-dependent transport system for phosphate; probably responsible for the translocation of the substrate across the membrane.</text>
</comment>
<dbReference type="PROSITE" id="PS50928">
    <property type="entry name" value="ABC_TM1"/>
    <property type="match status" value="1"/>
</dbReference>
<accession>A0A1E5C192</accession>
<feature type="transmembrane region" description="Helical" evidence="9">
    <location>
        <begin position="225"/>
        <end position="248"/>
    </location>
</feature>
<evidence type="ECO:0000256" key="3">
    <source>
        <dbReference type="ARBA" id="ARBA00022448"/>
    </source>
</evidence>
<feature type="region of interest" description="Disordered" evidence="11">
    <location>
        <begin position="1"/>
        <end position="25"/>
    </location>
</feature>
<keyword evidence="4" id="KW-1003">Cell membrane</keyword>
<evidence type="ECO:0000256" key="1">
    <source>
        <dbReference type="ARBA" id="ARBA00004651"/>
    </source>
</evidence>
<protein>
    <recommendedName>
        <fullName evidence="10">Phosphate transport system permease protein</fullName>
    </recommendedName>
</protein>
<organism evidence="13 14">
    <name type="scientific">Enterovibrio norvegicus FF-454</name>
    <dbReference type="NCBI Taxonomy" id="1185651"/>
    <lineage>
        <taxon>Bacteria</taxon>
        <taxon>Pseudomonadati</taxon>
        <taxon>Pseudomonadota</taxon>
        <taxon>Gammaproteobacteria</taxon>
        <taxon>Vibrionales</taxon>
        <taxon>Vibrionaceae</taxon>
        <taxon>Enterovibrio</taxon>
    </lineage>
</organism>
<keyword evidence="3 9" id="KW-0813">Transport</keyword>
<feature type="transmembrane region" description="Helical" evidence="9">
    <location>
        <begin position="35"/>
        <end position="59"/>
    </location>
</feature>
<dbReference type="PANTHER" id="PTHR30425:SF1">
    <property type="entry name" value="PHOSPHATE TRANSPORT SYSTEM PERMEASE PROTEIN PSTC"/>
    <property type="match status" value="1"/>
</dbReference>
<dbReference type="InterPro" id="IPR051124">
    <property type="entry name" value="Phosphate_Transport_Permease"/>
</dbReference>
<dbReference type="GO" id="GO:0005886">
    <property type="term" value="C:plasma membrane"/>
    <property type="evidence" value="ECO:0007669"/>
    <property type="project" value="UniProtKB-SubCell"/>
</dbReference>
<keyword evidence="5 10" id="KW-0592">Phosphate transport</keyword>
<comment type="subcellular location">
    <subcellularLocation>
        <location evidence="10">Cell inner membrane</location>
        <topology evidence="10">Multi-pass membrane protein</topology>
    </subcellularLocation>
    <subcellularLocation>
        <location evidence="1 9">Cell membrane</location>
        <topology evidence="1 9">Multi-pass membrane protein</topology>
    </subcellularLocation>
</comment>
<keyword evidence="7 9" id="KW-1133">Transmembrane helix</keyword>
<evidence type="ECO:0000256" key="6">
    <source>
        <dbReference type="ARBA" id="ARBA00022692"/>
    </source>
</evidence>
<keyword evidence="10" id="KW-0997">Cell inner membrane</keyword>
<evidence type="ECO:0000256" key="10">
    <source>
        <dbReference type="RuleBase" id="RU363054"/>
    </source>
</evidence>
<sequence length="310" mass="32763">MNIANQHVIDIQPTSTPSNVGKLGKRKNRDWREEFFRALFLTAAILGVLSLATIGYFIFREGIPAIQQAGLVNMVTGVEWLPPALYGIAPMIVASLVSTAGAVILGVPVAVLTAIFIAEVAPKWLANIIRPAVELLAGIPSVVYGFFGLVIIVPLIQDVFNVPAGNTVLAGIVVLAVMILPTVIAVSETSLRAVPKTYKEGSLALGASPMFTTFKLLIPAARSGIMTGVILGIARALGETMAIIMVMGNAPAMPEGILESARTLTANIALEMSYASGIHASALYATGIVLLVFIMMLNATLLFLNREKAR</sequence>
<dbReference type="Gene3D" id="1.10.3720.10">
    <property type="entry name" value="MetI-like"/>
    <property type="match status" value="1"/>
</dbReference>
<dbReference type="AlphaFoldDB" id="A0A1E5C192"/>
<dbReference type="RefSeq" id="WP_016959623.1">
    <property type="nucleotide sequence ID" value="NZ_AJWN02000089.1"/>
</dbReference>
<keyword evidence="6 9" id="KW-0812">Transmembrane</keyword>